<keyword evidence="1" id="KW-1133">Transmembrane helix</keyword>
<comment type="caution">
    <text evidence="2">The sequence shown here is derived from an EMBL/GenBank/DDBJ whole genome shotgun (WGS) entry which is preliminary data.</text>
</comment>
<feature type="transmembrane region" description="Helical" evidence="1">
    <location>
        <begin position="58"/>
        <end position="84"/>
    </location>
</feature>
<proteinExistence type="predicted"/>
<dbReference type="Pfam" id="PF14209">
    <property type="entry name" value="DUF4321"/>
    <property type="match status" value="1"/>
</dbReference>
<dbReference type="AlphaFoldDB" id="A0A9W5Y977"/>
<keyword evidence="1" id="KW-0812">Transmembrane</keyword>
<dbReference type="EMBL" id="BRLB01000002">
    <property type="protein sequence ID" value="GKX28874.1"/>
    <property type="molecule type" value="Genomic_DNA"/>
</dbReference>
<keyword evidence="3" id="KW-1185">Reference proteome</keyword>
<evidence type="ECO:0000313" key="3">
    <source>
        <dbReference type="Proteomes" id="UP001144256"/>
    </source>
</evidence>
<sequence length="87" mass="9819">MSYRRSNKNGWALFLLILAGIVLGGFLGSLAKNVEWLKWLNYGLSFGMENPLELDLKIIMLVLQLNFEITITSVIGVVAAIFVYRKL</sequence>
<dbReference type="Proteomes" id="UP001144256">
    <property type="component" value="Unassembled WGS sequence"/>
</dbReference>
<evidence type="ECO:0000256" key="1">
    <source>
        <dbReference type="SAM" id="Phobius"/>
    </source>
</evidence>
<dbReference type="RefSeq" id="WP_281813757.1">
    <property type="nucleotide sequence ID" value="NZ_BRLB01000002.1"/>
</dbReference>
<name>A0A9W5Y977_9FIRM</name>
<keyword evidence="1" id="KW-0472">Membrane</keyword>
<organism evidence="2 3">
    <name type="scientific">Vallitalea longa</name>
    <dbReference type="NCBI Taxonomy" id="2936439"/>
    <lineage>
        <taxon>Bacteria</taxon>
        <taxon>Bacillati</taxon>
        <taxon>Bacillota</taxon>
        <taxon>Clostridia</taxon>
        <taxon>Lachnospirales</taxon>
        <taxon>Vallitaleaceae</taxon>
        <taxon>Vallitalea</taxon>
    </lineage>
</organism>
<reference evidence="2" key="1">
    <citation type="submission" date="2022-06" db="EMBL/GenBank/DDBJ databases">
        <title>Vallitalea longa sp. nov., an anaerobic bacterium isolated from marine sediment.</title>
        <authorList>
            <person name="Hirano S."/>
            <person name="Terahara T."/>
            <person name="Mori K."/>
            <person name="Hamada M."/>
            <person name="Matsumoto R."/>
            <person name="Kobayashi T."/>
        </authorList>
    </citation>
    <scope>NUCLEOTIDE SEQUENCE</scope>
    <source>
        <strain evidence="2">SH18-1</strain>
    </source>
</reference>
<dbReference type="InterPro" id="IPR025470">
    <property type="entry name" value="DUF4321"/>
</dbReference>
<accession>A0A9W5Y977</accession>
<evidence type="ECO:0000313" key="2">
    <source>
        <dbReference type="EMBL" id="GKX28874.1"/>
    </source>
</evidence>
<evidence type="ECO:0008006" key="4">
    <source>
        <dbReference type="Google" id="ProtNLM"/>
    </source>
</evidence>
<gene>
    <name evidence="2" type="ORF">SH1V18_13540</name>
</gene>
<protein>
    <recommendedName>
        <fullName evidence="4">DUF4321 domain-containing protein</fullName>
    </recommendedName>
</protein>